<comment type="caution">
    <text evidence="1">The sequence shown here is derived from an EMBL/GenBank/DDBJ whole genome shotgun (WGS) entry which is preliminary data.</text>
</comment>
<organism evidence="1 2">
    <name type="scientific">Billgrantia antri</name>
    <dbReference type="NCBI Taxonomy" id="2846777"/>
    <lineage>
        <taxon>Bacteria</taxon>
        <taxon>Pseudomonadati</taxon>
        <taxon>Pseudomonadota</taxon>
        <taxon>Gammaproteobacteria</taxon>
        <taxon>Oceanospirillales</taxon>
        <taxon>Halomonadaceae</taxon>
        <taxon>Billgrantia</taxon>
    </lineage>
</organism>
<evidence type="ECO:0000313" key="1">
    <source>
        <dbReference type="EMBL" id="MBW6389860.1"/>
    </source>
</evidence>
<accession>A0ABS6ZIH4</accession>
<sequence>MTDPSLEHGELTDPFASRRYFRKFKQILQHLRRVAAAMHSEGRLDKVEVRLLTRYLAQLNYSFQALSMKYLLAGQEGGRLSHSLKVDRSDSGFPLALELLHMANDAQQAQKHLSHLPSAGKLKEQMVRAILSERKTPTRLQHALSQRLYYEELLKGELFWAQNHPECEWLGNTGAGRRRFMLHWAAYDSQINLPVIYLADVEDSGKTALPQDLVRWLDVQEHLMAQSLAGLKLLTIARGFDEDFHCLHPKRLLRFHVGPMYSSAYTEQAGPLRRVLEDARAGEGQDWVLAWTMEALESEDVRDERVGWFNKVEREVFALDPFGGRGADTGATRTERAIILPQRPFQALAELAPPGFSDVHKFVVNPNGQVLSY</sequence>
<dbReference type="RefSeq" id="WP_219790415.1">
    <property type="nucleotide sequence ID" value="NZ_JAHYCA010000001.1"/>
</dbReference>
<reference evidence="1 2" key="1">
    <citation type="submission" date="2021-07" db="EMBL/GenBank/DDBJ databases">
        <authorList>
            <person name="So Y."/>
        </authorList>
    </citation>
    <scope>NUCLEOTIDE SEQUENCE [LARGE SCALE GENOMIC DNA]</scope>
    <source>
        <strain evidence="1 2">Y3S6</strain>
    </source>
</reference>
<name>A0ABS6ZIH4_9GAMM</name>
<dbReference type="Proteomes" id="UP000769617">
    <property type="component" value="Unassembled WGS sequence"/>
</dbReference>
<protein>
    <submittedName>
        <fullName evidence="1">Uncharacterized protein</fullName>
    </submittedName>
</protein>
<keyword evidence="2" id="KW-1185">Reference proteome</keyword>
<dbReference type="EMBL" id="JAHYCA010000001">
    <property type="protein sequence ID" value="MBW6389860.1"/>
    <property type="molecule type" value="Genomic_DNA"/>
</dbReference>
<proteinExistence type="predicted"/>
<gene>
    <name evidence="1" type="ORF">KPL81_01615</name>
</gene>
<evidence type="ECO:0000313" key="2">
    <source>
        <dbReference type="Proteomes" id="UP000769617"/>
    </source>
</evidence>